<feature type="transmembrane region" description="Helical" evidence="6">
    <location>
        <begin position="436"/>
        <end position="460"/>
    </location>
</feature>
<feature type="transmembrane region" description="Helical" evidence="6">
    <location>
        <begin position="287"/>
        <end position="307"/>
    </location>
</feature>
<evidence type="ECO:0000313" key="8">
    <source>
        <dbReference type="Proteomes" id="UP000186469"/>
    </source>
</evidence>
<dbReference type="InterPro" id="IPR050833">
    <property type="entry name" value="Poly_Biosynth_Transport"/>
</dbReference>
<feature type="transmembrane region" description="Helical" evidence="6">
    <location>
        <begin position="371"/>
        <end position="389"/>
    </location>
</feature>
<feature type="transmembrane region" description="Helical" evidence="6">
    <location>
        <begin position="248"/>
        <end position="267"/>
    </location>
</feature>
<dbReference type="STRING" id="1121455.SAMN02745728_01842"/>
<sequence length="550" mass="61308">MKESSLAKRYVFKLIANFAAIPIYLVMEALLPRALGPASYGNFNFITAQFLQATTFLDMGSSTCLSISMSKRPYEFGLPSFYLRISFFVFLLTLGLGFLCLYPPVGVLVLPDVPLYLAPLGALWAYLTWTGRILRGMNDALGITVSSETVRMSFSMIGAVTLFLLYLSGILSLSVLFIQQYLFLFLPALGYALVMRKFWSNNAKNNANNNTNNNTNSNTSTTQTEEIQTTRSVFYLDKTAQKNYAKEFWHYSHPLFILALISALSLGGERWLLQFFSGSEAQGYFSLGQKVGMACFLFVSAMVPLFMRELSKAHGENNYQAMGALLDRYAPILYAVAALLSAFACIEGIFLTKLFGGEKFLAAGPAVQLMALYPVHQAYGQLAGAVFHASSETRTLRNVSVVFMFFGLILAFYLLAPKDNSESTNVFFQHFSGLGLGAYGLALKTIGVQILSVTTLLWVCSRKVPFNFKRNLLHQVVSLSTFLTIALIAKQSSLTLLGFFSTFNSEPIRFILSGFIYLILNCVFIFIFPFLIGLNKTDLNKIFHKIKQFF</sequence>
<keyword evidence="4 6" id="KW-1133">Transmembrane helix</keyword>
<dbReference type="InterPro" id="IPR002797">
    <property type="entry name" value="Polysacc_synth"/>
</dbReference>
<evidence type="ECO:0000256" key="4">
    <source>
        <dbReference type="ARBA" id="ARBA00022989"/>
    </source>
</evidence>
<feature type="transmembrane region" description="Helical" evidence="6">
    <location>
        <begin position="12"/>
        <end position="30"/>
    </location>
</feature>
<feature type="transmembrane region" description="Helical" evidence="6">
    <location>
        <begin position="472"/>
        <end position="490"/>
    </location>
</feature>
<evidence type="ECO:0000256" key="6">
    <source>
        <dbReference type="SAM" id="Phobius"/>
    </source>
</evidence>
<proteinExistence type="predicted"/>
<feature type="transmembrane region" description="Helical" evidence="6">
    <location>
        <begin position="116"/>
        <end position="134"/>
    </location>
</feature>
<dbReference type="AlphaFoldDB" id="A0A1M7TCP2"/>
<feature type="transmembrane region" description="Helical" evidence="6">
    <location>
        <begin position="50"/>
        <end position="69"/>
    </location>
</feature>
<protein>
    <submittedName>
        <fullName evidence="7">Membrane protein involved in the export of O-antigen and teichoic acid</fullName>
    </submittedName>
</protein>
<dbReference type="PANTHER" id="PTHR30250">
    <property type="entry name" value="PST FAMILY PREDICTED COLANIC ACID TRANSPORTER"/>
    <property type="match status" value="1"/>
</dbReference>
<feature type="transmembrane region" description="Helical" evidence="6">
    <location>
        <begin position="154"/>
        <end position="171"/>
    </location>
</feature>
<dbReference type="PANTHER" id="PTHR30250:SF11">
    <property type="entry name" value="O-ANTIGEN TRANSPORTER-RELATED"/>
    <property type="match status" value="1"/>
</dbReference>
<accession>A0A1M7TCP2</accession>
<feature type="transmembrane region" description="Helical" evidence="6">
    <location>
        <begin position="177"/>
        <end position="194"/>
    </location>
</feature>
<gene>
    <name evidence="7" type="ORF">SAMN02745728_01842</name>
</gene>
<reference evidence="7 8" key="1">
    <citation type="submission" date="2016-12" db="EMBL/GenBank/DDBJ databases">
        <authorList>
            <person name="Song W.-J."/>
            <person name="Kurnit D.M."/>
        </authorList>
    </citation>
    <scope>NUCLEOTIDE SEQUENCE [LARGE SCALE GENOMIC DNA]</scope>
    <source>
        <strain evidence="7 8">DSM 11393</strain>
    </source>
</reference>
<dbReference type="Pfam" id="PF01943">
    <property type="entry name" value="Polysacc_synt"/>
    <property type="match status" value="1"/>
</dbReference>
<name>A0A1M7TCP2_9BACT</name>
<dbReference type="EMBL" id="FRDI01000010">
    <property type="protein sequence ID" value="SHN68514.1"/>
    <property type="molecule type" value="Genomic_DNA"/>
</dbReference>
<dbReference type="Proteomes" id="UP000186469">
    <property type="component" value="Unassembled WGS sequence"/>
</dbReference>
<feature type="transmembrane region" description="Helical" evidence="6">
    <location>
        <begin position="328"/>
        <end position="351"/>
    </location>
</feature>
<evidence type="ECO:0000256" key="2">
    <source>
        <dbReference type="ARBA" id="ARBA00022475"/>
    </source>
</evidence>
<feature type="transmembrane region" description="Helical" evidence="6">
    <location>
        <begin position="81"/>
        <end position="104"/>
    </location>
</feature>
<evidence type="ECO:0000313" key="7">
    <source>
        <dbReference type="EMBL" id="SHN68514.1"/>
    </source>
</evidence>
<keyword evidence="3 6" id="KW-0812">Transmembrane</keyword>
<evidence type="ECO:0000256" key="3">
    <source>
        <dbReference type="ARBA" id="ARBA00022692"/>
    </source>
</evidence>
<evidence type="ECO:0000256" key="5">
    <source>
        <dbReference type="ARBA" id="ARBA00023136"/>
    </source>
</evidence>
<feature type="transmembrane region" description="Helical" evidence="6">
    <location>
        <begin position="510"/>
        <end position="534"/>
    </location>
</feature>
<keyword evidence="5 6" id="KW-0472">Membrane</keyword>
<dbReference type="GO" id="GO:0005886">
    <property type="term" value="C:plasma membrane"/>
    <property type="evidence" value="ECO:0007669"/>
    <property type="project" value="UniProtKB-SubCell"/>
</dbReference>
<comment type="subcellular location">
    <subcellularLocation>
        <location evidence="1">Cell membrane</location>
        <topology evidence="1">Multi-pass membrane protein</topology>
    </subcellularLocation>
</comment>
<organism evidence="7 8">
    <name type="scientific">Desulfovibrio litoralis DSM 11393</name>
    <dbReference type="NCBI Taxonomy" id="1121455"/>
    <lineage>
        <taxon>Bacteria</taxon>
        <taxon>Pseudomonadati</taxon>
        <taxon>Thermodesulfobacteriota</taxon>
        <taxon>Desulfovibrionia</taxon>
        <taxon>Desulfovibrionales</taxon>
        <taxon>Desulfovibrionaceae</taxon>
        <taxon>Desulfovibrio</taxon>
    </lineage>
</organism>
<evidence type="ECO:0000256" key="1">
    <source>
        <dbReference type="ARBA" id="ARBA00004651"/>
    </source>
</evidence>
<dbReference type="RefSeq" id="WP_072697531.1">
    <property type="nucleotide sequence ID" value="NZ_FRDI01000010.1"/>
</dbReference>
<keyword evidence="8" id="KW-1185">Reference proteome</keyword>
<dbReference type="OrthoDB" id="5439230at2"/>
<keyword evidence="2" id="KW-1003">Cell membrane</keyword>
<feature type="transmembrane region" description="Helical" evidence="6">
    <location>
        <begin position="396"/>
        <end position="416"/>
    </location>
</feature>